<dbReference type="SUPFAM" id="SSF81301">
    <property type="entry name" value="Nucleotidyltransferase"/>
    <property type="match status" value="1"/>
</dbReference>
<dbReference type="Gene3D" id="1.10.3090.10">
    <property type="entry name" value="cca-adding enzyme, domain 2"/>
    <property type="match status" value="1"/>
</dbReference>
<evidence type="ECO:0000256" key="4">
    <source>
        <dbReference type="ARBA" id="ARBA00022695"/>
    </source>
</evidence>
<dbReference type="GO" id="GO:0003723">
    <property type="term" value="F:RNA binding"/>
    <property type="evidence" value="ECO:0007669"/>
    <property type="project" value="UniProtKB-KW"/>
</dbReference>
<dbReference type="PANTHER" id="PTHR47545">
    <property type="entry name" value="MULTIFUNCTIONAL CCA PROTEIN"/>
    <property type="match status" value="1"/>
</dbReference>
<dbReference type="InterPro" id="IPR003607">
    <property type="entry name" value="HD/PDEase_dom"/>
</dbReference>
<dbReference type="GO" id="GO:0016779">
    <property type="term" value="F:nucleotidyltransferase activity"/>
    <property type="evidence" value="ECO:0007669"/>
    <property type="project" value="UniProtKB-KW"/>
</dbReference>
<feature type="domain" description="HD" evidence="12">
    <location>
        <begin position="241"/>
        <end position="354"/>
    </location>
</feature>
<keyword evidence="7" id="KW-0692">RNA repair</keyword>
<evidence type="ECO:0000256" key="5">
    <source>
        <dbReference type="ARBA" id="ARBA00022723"/>
    </source>
</evidence>
<sequence length="460" mass="51417">DTEPRALLVGGFVRDAVLGLKPKDADLEIYGVSPKRLEQLLDQLFPERVNTVGRAFGVFKINLGEGLDFDVSIPRRESKTGRGHKGFEVYGDPTMTIEDAARRRDFTMNSLAADPLTGEIYDPFGGVDDLRRGTLRVTDVERFQDDPLRVYRALQFAARLDLAPDVKSRELMREMVARGDLDELPKERITDEIKKLFMKAPRPSTGFELAREIGIVKRDEPELHALIDCPQELEWHPEGDAWVHTMMVLDEAAKLIRQPERGLSDVERLQIMLGALCHDLGKPATTALVDGRTRSLGHEEAGEEPTKALCAKWSFAQDDVAAAVAIAREHLKPSVFARAYEKGEMNDANYVNAVRRLLKRIHPMSWKVLIAASEADSRGRAIPSMDTAPYAPGERFTKAIKTNKLDEAPTKPLIQGRDLLELGLKPGPRMGELIKLVEEARDRGDIKTRDEALAFLQGKV</sequence>
<dbReference type="Gene3D" id="3.30.460.10">
    <property type="entry name" value="Beta Polymerase, domain 2"/>
    <property type="match status" value="1"/>
</dbReference>
<evidence type="ECO:0000259" key="12">
    <source>
        <dbReference type="PROSITE" id="PS51831"/>
    </source>
</evidence>
<dbReference type="STRING" id="1802399.A3E39_04225"/>
<keyword evidence="9" id="KW-0460">Magnesium</keyword>
<dbReference type="GO" id="GO:0008033">
    <property type="term" value="P:tRNA processing"/>
    <property type="evidence" value="ECO:0007669"/>
    <property type="project" value="UniProtKB-KW"/>
</dbReference>
<evidence type="ECO:0000256" key="7">
    <source>
        <dbReference type="ARBA" id="ARBA00022800"/>
    </source>
</evidence>
<keyword evidence="5" id="KW-0479">Metal-binding</keyword>
<proteinExistence type="inferred from homology"/>
<dbReference type="GO" id="GO:0005524">
    <property type="term" value="F:ATP binding"/>
    <property type="evidence" value="ECO:0007669"/>
    <property type="project" value="UniProtKB-KW"/>
</dbReference>
<name>A0A1F7ULJ9_9BACT</name>
<evidence type="ECO:0000256" key="9">
    <source>
        <dbReference type="ARBA" id="ARBA00022842"/>
    </source>
</evidence>
<comment type="similarity">
    <text evidence="11">Belongs to the tRNA nucleotidyltransferase/poly(A) polymerase family.</text>
</comment>
<dbReference type="Pfam" id="PF01743">
    <property type="entry name" value="PolyA_pol"/>
    <property type="match status" value="1"/>
</dbReference>
<accession>A0A1F7ULJ9</accession>
<evidence type="ECO:0000313" key="14">
    <source>
        <dbReference type="Proteomes" id="UP000176603"/>
    </source>
</evidence>
<dbReference type="Pfam" id="PF01966">
    <property type="entry name" value="HD"/>
    <property type="match status" value="1"/>
</dbReference>
<keyword evidence="8" id="KW-0067">ATP-binding</keyword>
<reference evidence="13 14" key="1">
    <citation type="journal article" date="2016" name="Nat. Commun.">
        <title>Thousands of microbial genomes shed light on interconnected biogeochemical processes in an aquifer system.</title>
        <authorList>
            <person name="Anantharaman K."/>
            <person name="Brown C.T."/>
            <person name="Hug L.A."/>
            <person name="Sharon I."/>
            <person name="Castelle C.J."/>
            <person name="Probst A.J."/>
            <person name="Thomas B.C."/>
            <person name="Singh A."/>
            <person name="Wilkins M.J."/>
            <person name="Karaoz U."/>
            <person name="Brodie E.L."/>
            <person name="Williams K.H."/>
            <person name="Hubbard S.S."/>
            <person name="Banfield J.F."/>
        </authorList>
    </citation>
    <scope>NUCLEOTIDE SEQUENCE [LARGE SCALE GENOMIC DNA]</scope>
</reference>
<keyword evidence="10 11" id="KW-0694">RNA-binding</keyword>
<dbReference type="PROSITE" id="PS51831">
    <property type="entry name" value="HD"/>
    <property type="match status" value="1"/>
</dbReference>
<evidence type="ECO:0000256" key="6">
    <source>
        <dbReference type="ARBA" id="ARBA00022741"/>
    </source>
</evidence>
<dbReference type="GO" id="GO:0042245">
    <property type="term" value="P:RNA repair"/>
    <property type="evidence" value="ECO:0007669"/>
    <property type="project" value="UniProtKB-KW"/>
</dbReference>
<keyword evidence="2 11" id="KW-0808">Transferase</keyword>
<keyword evidence="3" id="KW-0819">tRNA processing</keyword>
<evidence type="ECO:0000256" key="2">
    <source>
        <dbReference type="ARBA" id="ARBA00022679"/>
    </source>
</evidence>
<dbReference type="CDD" id="cd00077">
    <property type="entry name" value="HDc"/>
    <property type="match status" value="1"/>
</dbReference>
<dbReference type="Proteomes" id="UP000176603">
    <property type="component" value="Unassembled WGS sequence"/>
</dbReference>
<dbReference type="InterPro" id="IPR006674">
    <property type="entry name" value="HD_domain"/>
</dbReference>
<dbReference type="InterPro" id="IPR002646">
    <property type="entry name" value="PolA_pol_head_dom"/>
</dbReference>
<dbReference type="EMBL" id="MGEH01000017">
    <property type="protein sequence ID" value="OGL79141.1"/>
    <property type="molecule type" value="Genomic_DNA"/>
</dbReference>
<keyword evidence="6" id="KW-0547">Nucleotide-binding</keyword>
<evidence type="ECO:0000256" key="11">
    <source>
        <dbReference type="RuleBase" id="RU003953"/>
    </source>
</evidence>
<dbReference type="CDD" id="cd05398">
    <property type="entry name" value="NT_ClassII-CCAase"/>
    <property type="match status" value="1"/>
</dbReference>
<keyword evidence="4" id="KW-0548">Nucleotidyltransferase</keyword>
<dbReference type="AlphaFoldDB" id="A0A1F7ULJ9"/>
<dbReference type="SUPFAM" id="SSF81891">
    <property type="entry name" value="Poly A polymerase C-terminal region-like"/>
    <property type="match status" value="1"/>
</dbReference>
<dbReference type="InterPro" id="IPR032828">
    <property type="entry name" value="PolyA_RNA-bd"/>
</dbReference>
<gene>
    <name evidence="13" type="ORF">A3E39_04225</name>
</gene>
<dbReference type="Pfam" id="PF12627">
    <property type="entry name" value="PolyA_pol_RNAbd"/>
    <property type="match status" value="1"/>
</dbReference>
<evidence type="ECO:0000256" key="3">
    <source>
        <dbReference type="ARBA" id="ARBA00022694"/>
    </source>
</evidence>
<dbReference type="InterPro" id="IPR050124">
    <property type="entry name" value="tRNA_CCA-adding_enzyme"/>
</dbReference>
<evidence type="ECO:0000256" key="10">
    <source>
        <dbReference type="ARBA" id="ARBA00022884"/>
    </source>
</evidence>
<evidence type="ECO:0000256" key="8">
    <source>
        <dbReference type="ARBA" id="ARBA00022840"/>
    </source>
</evidence>
<evidence type="ECO:0000256" key="1">
    <source>
        <dbReference type="ARBA" id="ARBA00001946"/>
    </source>
</evidence>
<dbReference type="PANTHER" id="PTHR47545:SF1">
    <property type="entry name" value="MULTIFUNCTIONAL CCA PROTEIN"/>
    <property type="match status" value="1"/>
</dbReference>
<evidence type="ECO:0000313" key="13">
    <source>
        <dbReference type="EMBL" id="OGL79141.1"/>
    </source>
</evidence>
<protein>
    <recommendedName>
        <fullName evidence="12">HD domain-containing protein</fullName>
    </recommendedName>
</protein>
<comment type="cofactor">
    <cofactor evidence="1">
        <name>Mg(2+)</name>
        <dbReference type="ChEBI" id="CHEBI:18420"/>
    </cofactor>
</comment>
<dbReference type="GO" id="GO:0046872">
    <property type="term" value="F:metal ion binding"/>
    <property type="evidence" value="ECO:0007669"/>
    <property type="project" value="UniProtKB-KW"/>
</dbReference>
<comment type="caution">
    <text evidence="13">The sequence shown here is derived from an EMBL/GenBank/DDBJ whole genome shotgun (WGS) entry which is preliminary data.</text>
</comment>
<organism evidence="13 14">
    <name type="scientific">Candidatus Uhrbacteria bacterium RIFCSPHIGHO2_12_FULL_60_25</name>
    <dbReference type="NCBI Taxonomy" id="1802399"/>
    <lineage>
        <taxon>Bacteria</taxon>
        <taxon>Candidatus Uhriibacteriota</taxon>
    </lineage>
</organism>
<dbReference type="InterPro" id="IPR043519">
    <property type="entry name" value="NT_sf"/>
</dbReference>
<feature type="non-terminal residue" evidence="13">
    <location>
        <position position="1"/>
    </location>
</feature>